<gene>
    <name evidence="2" type="ORF">N1851_005756</name>
</gene>
<sequence length="482" mass="54728">MADVESMFHQVRVPPEDADLLRFLWWPAGDLSQDLVDFRMMLHLFGATSSPSCANFALRKCAEDNKGQFSQEAVDKVLHCFYVDDCLVSVASDEKAVSLYHELVVICAKGGFQLTKWISNRRDVLAAIPEGHRAKDMKMLNMDQDLLPVERVLGVEWCIQSDTFKFKIVVKDRPLTRRGILSTVGSIYDPLGIVSPVVLSAKKILRDLCRRALGCDDVIPQTVAQEWTSWLDTLCHLEKCNIMRVDPEDQLPADDPEVKKAATVNAVQASEEADAVIRMIHHFSSWVHLRKAVAWILRFKTWLSSLCQKRRQQNRALAQSDLDVEQQRCSLEKDMETFKRKMASSCLSVEELEKSELEIIKFSQRKRFPEEFSMLEKGKSVKGHSHIHTLCPLMEDGVLRVGGRLSRSSMPAEAKHPIILAKDLHISTLLLRHVHQKVGHGGRNHMLSKLHERYWISGASTAIRSVLSKCVICRRLNAQPMS</sequence>
<dbReference type="Proteomes" id="UP001174136">
    <property type="component" value="Unassembled WGS sequence"/>
</dbReference>
<protein>
    <recommendedName>
        <fullName evidence="1">Integrase zinc-binding domain-containing protein</fullName>
    </recommendedName>
</protein>
<accession>A0AA47N5B9</accession>
<feature type="domain" description="Integrase zinc-binding" evidence="1">
    <location>
        <begin position="429"/>
        <end position="478"/>
    </location>
</feature>
<dbReference type="InterPro" id="IPR043502">
    <property type="entry name" value="DNA/RNA_pol_sf"/>
</dbReference>
<organism evidence="2 3">
    <name type="scientific">Merluccius polli</name>
    <name type="common">Benguela hake</name>
    <name type="synonym">Merluccius cadenati</name>
    <dbReference type="NCBI Taxonomy" id="89951"/>
    <lineage>
        <taxon>Eukaryota</taxon>
        <taxon>Metazoa</taxon>
        <taxon>Chordata</taxon>
        <taxon>Craniata</taxon>
        <taxon>Vertebrata</taxon>
        <taxon>Euteleostomi</taxon>
        <taxon>Actinopterygii</taxon>
        <taxon>Neopterygii</taxon>
        <taxon>Teleostei</taxon>
        <taxon>Neoteleostei</taxon>
        <taxon>Acanthomorphata</taxon>
        <taxon>Zeiogadaria</taxon>
        <taxon>Gadariae</taxon>
        <taxon>Gadiformes</taxon>
        <taxon>Gadoidei</taxon>
        <taxon>Merlucciidae</taxon>
        <taxon>Merluccius</taxon>
    </lineage>
</organism>
<dbReference type="PANTHER" id="PTHR47331">
    <property type="entry name" value="PHD-TYPE DOMAIN-CONTAINING PROTEIN"/>
    <property type="match status" value="1"/>
</dbReference>
<dbReference type="Gene3D" id="1.10.340.70">
    <property type="match status" value="1"/>
</dbReference>
<comment type="caution">
    <text evidence="2">The sequence shown here is derived from an EMBL/GenBank/DDBJ whole genome shotgun (WGS) entry which is preliminary data.</text>
</comment>
<reference evidence="2" key="1">
    <citation type="journal article" date="2023" name="Front. Mar. Sci.">
        <title>A new Merluccius polli reference genome to investigate the effects of global change in West African waters.</title>
        <authorList>
            <person name="Mateo J.L."/>
            <person name="Blanco-Fernandez C."/>
            <person name="Garcia-Vazquez E."/>
            <person name="Machado-Schiaffino G."/>
        </authorList>
    </citation>
    <scope>NUCLEOTIDE SEQUENCE</scope>
    <source>
        <strain evidence="2">C29</strain>
        <tissue evidence="2">Fin</tissue>
    </source>
</reference>
<dbReference type="Pfam" id="PF17921">
    <property type="entry name" value="Integrase_H2C2"/>
    <property type="match status" value="1"/>
</dbReference>
<keyword evidence="3" id="KW-1185">Reference proteome</keyword>
<dbReference type="SUPFAM" id="SSF56672">
    <property type="entry name" value="DNA/RNA polymerases"/>
    <property type="match status" value="1"/>
</dbReference>
<dbReference type="PANTHER" id="PTHR47331:SF3">
    <property type="match status" value="1"/>
</dbReference>
<dbReference type="AlphaFoldDB" id="A0AA47N5B9"/>
<name>A0AA47N5B9_MERPO</name>
<evidence type="ECO:0000313" key="3">
    <source>
        <dbReference type="Proteomes" id="UP001174136"/>
    </source>
</evidence>
<dbReference type="InterPro" id="IPR008042">
    <property type="entry name" value="Retrotrans_Pao"/>
</dbReference>
<dbReference type="EMBL" id="JAOPHQ010000913">
    <property type="protein sequence ID" value="KAK0152713.1"/>
    <property type="molecule type" value="Genomic_DNA"/>
</dbReference>
<proteinExistence type="predicted"/>
<evidence type="ECO:0000259" key="1">
    <source>
        <dbReference type="Pfam" id="PF17921"/>
    </source>
</evidence>
<evidence type="ECO:0000313" key="2">
    <source>
        <dbReference type="EMBL" id="KAK0152713.1"/>
    </source>
</evidence>
<dbReference type="InterPro" id="IPR041588">
    <property type="entry name" value="Integrase_H2C2"/>
</dbReference>
<dbReference type="Pfam" id="PF05380">
    <property type="entry name" value="Peptidase_A17"/>
    <property type="match status" value="1"/>
</dbReference>